<dbReference type="OrthoDB" id="21595at2759"/>
<keyword evidence="3" id="KW-1185">Reference proteome</keyword>
<sequence length="120" mass="13126">ISTASLISPSTPEQREVIRATASLLCKELRKSPAHLVRSVPQKEWAEVEVHMQPLIRLERVWGKSGGASASSSQVAGGDGSMVLSSAGEERERRLFCEAPSRWRCSLPVSLDSYSDWCAV</sequence>
<dbReference type="AlphaFoldDB" id="A0A9P7AIY7"/>
<protein>
    <submittedName>
        <fullName evidence="2">Uncharacterized protein</fullName>
    </submittedName>
</protein>
<name>A0A9P7AIY7_9AGAM</name>
<feature type="non-terminal residue" evidence="2">
    <location>
        <position position="1"/>
    </location>
</feature>
<dbReference type="RefSeq" id="XP_041157402.1">
    <property type="nucleotide sequence ID" value="XM_041298268.1"/>
</dbReference>
<dbReference type="EMBL" id="JABBWE010000050">
    <property type="protein sequence ID" value="KAG1790434.1"/>
    <property type="molecule type" value="Genomic_DNA"/>
</dbReference>
<proteinExistence type="predicted"/>
<feature type="compositionally biased region" description="Low complexity" evidence="1">
    <location>
        <begin position="67"/>
        <end position="76"/>
    </location>
</feature>
<feature type="region of interest" description="Disordered" evidence="1">
    <location>
        <begin position="65"/>
        <end position="86"/>
    </location>
</feature>
<gene>
    <name evidence="2" type="ORF">HD556DRAFT_1242296</name>
</gene>
<evidence type="ECO:0000313" key="2">
    <source>
        <dbReference type="EMBL" id="KAG1790434.1"/>
    </source>
</evidence>
<evidence type="ECO:0000256" key="1">
    <source>
        <dbReference type="SAM" id="MobiDB-lite"/>
    </source>
</evidence>
<reference evidence="2" key="1">
    <citation type="journal article" date="2020" name="New Phytol.">
        <title>Comparative genomics reveals dynamic genome evolution in host specialist ectomycorrhizal fungi.</title>
        <authorList>
            <person name="Lofgren L.A."/>
            <person name="Nguyen N.H."/>
            <person name="Vilgalys R."/>
            <person name="Ruytinx J."/>
            <person name="Liao H.L."/>
            <person name="Branco S."/>
            <person name="Kuo A."/>
            <person name="LaButti K."/>
            <person name="Lipzen A."/>
            <person name="Andreopoulos W."/>
            <person name="Pangilinan J."/>
            <person name="Riley R."/>
            <person name="Hundley H."/>
            <person name="Na H."/>
            <person name="Barry K."/>
            <person name="Grigoriev I.V."/>
            <person name="Stajich J.E."/>
            <person name="Kennedy P.G."/>
        </authorList>
    </citation>
    <scope>NUCLEOTIDE SEQUENCE</scope>
    <source>
        <strain evidence="2">S12</strain>
    </source>
</reference>
<dbReference type="GeneID" id="64592032"/>
<accession>A0A9P7AIY7</accession>
<organism evidence="2 3">
    <name type="scientific">Suillus plorans</name>
    <dbReference type="NCBI Taxonomy" id="116603"/>
    <lineage>
        <taxon>Eukaryota</taxon>
        <taxon>Fungi</taxon>
        <taxon>Dikarya</taxon>
        <taxon>Basidiomycota</taxon>
        <taxon>Agaricomycotina</taxon>
        <taxon>Agaricomycetes</taxon>
        <taxon>Agaricomycetidae</taxon>
        <taxon>Boletales</taxon>
        <taxon>Suillineae</taxon>
        <taxon>Suillaceae</taxon>
        <taxon>Suillus</taxon>
    </lineage>
</organism>
<comment type="caution">
    <text evidence="2">The sequence shown here is derived from an EMBL/GenBank/DDBJ whole genome shotgun (WGS) entry which is preliminary data.</text>
</comment>
<dbReference type="Proteomes" id="UP000719766">
    <property type="component" value="Unassembled WGS sequence"/>
</dbReference>
<evidence type="ECO:0000313" key="3">
    <source>
        <dbReference type="Proteomes" id="UP000719766"/>
    </source>
</evidence>